<organism evidence="3 4">
    <name type="scientific">Physocladia obscura</name>
    <dbReference type="NCBI Taxonomy" id="109957"/>
    <lineage>
        <taxon>Eukaryota</taxon>
        <taxon>Fungi</taxon>
        <taxon>Fungi incertae sedis</taxon>
        <taxon>Chytridiomycota</taxon>
        <taxon>Chytridiomycota incertae sedis</taxon>
        <taxon>Chytridiomycetes</taxon>
        <taxon>Chytridiales</taxon>
        <taxon>Chytriomycetaceae</taxon>
        <taxon>Physocladia</taxon>
    </lineage>
</organism>
<reference evidence="3" key="1">
    <citation type="submission" date="2020-05" db="EMBL/GenBank/DDBJ databases">
        <title>Phylogenomic resolution of chytrid fungi.</title>
        <authorList>
            <person name="Stajich J.E."/>
            <person name="Amses K."/>
            <person name="Simmons R."/>
            <person name="Seto K."/>
            <person name="Myers J."/>
            <person name="Bonds A."/>
            <person name="Quandt C.A."/>
            <person name="Barry K."/>
            <person name="Liu P."/>
            <person name="Grigoriev I."/>
            <person name="Longcore J.E."/>
            <person name="James T.Y."/>
        </authorList>
    </citation>
    <scope>NUCLEOTIDE SEQUENCE</scope>
    <source>
        <strain evidence="3">JEL0513</strain>
    </source>
</reference>
<feature type="chain" id="PRO_5042165779" description="SCP domain-containing protein" evidence="1">
    <location>
        <begin position="25"/>
        <end position="160"/>
    </location>
</feature>
<dbReference type="AlphaFoldDB" id="A0AAD5TAP3"/>
<dbReference type="InterPro" id="IPR035940">
    <property type="entry name" value="CAP_sf"/>
</dbReference>
<evidence type="ECO:0000256" key="1">
    <source>
        <dbReference type="SAM" id="SignalP"/>
    </source>
</evidence>
<protein>
    <recommendedName>
        <fullName evidence="2">SCP domain-containing protein</fullName>
    </recommendedName>
</protein>
<dbReference type="Gene3D" id="3.40.33.10">
    <property type="entry name" value="CAP"/>
    <property type="match status" value="1"/>
</dbReference>
<comment type="caution">
    <text evidence="3">The sequence shown here is derived from an EMBL/GenBank/DDBJ whole genome shotgun (WGS) entry which is preliminary data.</text>
</comment>
<keyword evidence="1" id="KW-0732">Signal</keyword>
<evidence type="ECO:0000313" key="4">
    <source>
        <dbReference type="Proteomes" id="UP001211907"/>
    </source>
</evidence>
<accession>A0AAD5TAP3</accession>
<name>A0AAD5TAP3_9FUNG</name>
<dbReference type="InterPro" id="IPR014044">
    <property type="entry name" value="CAP_dom"/>
</dbReference>
<keyword evidence="4" id="KW-1185">Reference proteome</keyword>
<dbReference type="SUPFAM" id="SSF55797">
    <property type="entry name" value="PR-1-like"/>
    <property type="match status" value="1"/>
</dbReference>
<evidence type="ECO:0000259" key="2">
    <source>
        <dbReference type="Pfam" id="PF00188"/>
    </source>
</evidence>
<dbReference type="Pfam" id="PF00188">
    <property type="entry name" value="CAP"/>
    <property type="match status" value="1"/>
</dbReference>
<dbReference type="EMBL" id="JADGJH010000339">
    <property type="protein sequence ID" value="KAJ3130904.1"/>
    <property type="molecule type" value="Genomic_DNA"/>
</dbReference>
<sequence>MSLSLLNTFRCFLTVASLAAFATADVCSLVSKVNEYRQSHDIPILHLDVRLLHVAQENSQQIASHQKPSLSKLSDAIFSFDIGVLKNLLPSTSNSNRSEAAVIPSKPPPRPPCQSQWYTGIEALIPNWSFLAKNVAMGSMNEDAVLDLFKRTLEYNENLL</sequence>
<feature type="signal peptide" evidence="1">
    <location>
        <begin position="1"/>
        <end position="24"/>
    </location>
</feature>
<feature type="domain" description="SCP" evidence="2">
    <location>
        <begin position="31"/>
        <end position="70"/>
    </location>
</feature>
<proteinExistence type="predicted"/>
<gene>
    <name evidence="3" type="ORF">HK100_007207</name>
</gene>
<evidence type="ECO:0000313" key="3">
    <source>
        <dbReference type="EMBL" id="KAJ3130904.1"/>
    </source>
</evidence>
<dbReference type="Proteomes" id="UP001211907">
    <property type="component" value="Unassembled WGS sequence"/>
</dbReference>